<sequence length="310" mass="32437">MEKIVNNILELTGNTPIVKLNHIVPEEAADVYAKLEFYNPAGSVKDRIAVAMIEQAERDGQLKSGDTIIEPTSGNTGVGLAFAGAAKGYPVVIVLPDTFSIERRKLIQAYGAKLVLTPGADGMKGAIAKAEALAKEHGWFLPMQFDNPANPAIHKQTTGKEIVDAFGSDGLDAFVAGVGTGGTVTGAGAAVKEAYPEIKIFAVESAESPVLSGGQPSPHKIQGISAGFIPSILDTEIYQEILQVTSDDAIQTARSVAQKEAILVGISSGAAIKGAIEVAKRLGKGKKVLVVVPDNGERYLSTVLYDSPTE</sequence>
<keyword evidence="7 10" id="KW-0663">Pyridoxal phosphate</keyword>
<dbReference type="RefSeq" id="WP_207703784.1">
    <property type="nucleotide sequence ID" value="NZ_JAFREL020000001.1"/>
</dbReference>
<dbReference type="Pfam" id="PF00291">
    <property type="entry name" value="PALP"/>
    <property type="match status" value="1"/>
</dbReference>
<evidence type="ECO:0000256" key="7">
    <source>
        <dbReference type="ARBA" id="ARBA00022898"/>
    </source>
</evidence>
<dbReference type="Gene3D" id="3.40.50.1100">
    <property type="match status" value="2"/>
</dbReference>
<keyword evidence="8 10" id="KW-0198">Cysteine biosynthesis</keyword>
<reference evidence="12 13" key="2">
    <citation type="submission" date="2024-02" db="EMBL/GenBank/DDBJ databases">
        <title>The Genome Sequence of Enterococcus sp. DIV0159.</title>
        <authorList>
            <person name="Earl A."/>
            <person name="Manson A."/>
            <person name="Gilmore M."/>
            <person name="Sanders J."/>
            <person name="Shea T."/>
            <person name="Howe W."/>
            <person name="Livny J."/>
            <person name="Cuomo C."/>
            <person name="Neafsey D."/>
            <person name="Birren B."/>
        </authorList>
    </citation>
    <scope>NUCLEOTIDE SEQUENCE [LARGE SCALE GENOMIC DNA]</scope>
    <source>
        <strain evidence="12 13">665A</strain>
    </source>
</reference>
<reference evidence="12 13" key="1">
    <citation type="submission" date="2021-03" db="EMBL/GenBank/DDBJ databases">
        <authorList>
            <person name="Gilmore M.S."/>
            <person name="Schwartzman J."/>
            <person name="Van Tyne D."/>
            <person name="Martin M."/>
            <person name="Earl A.M."/>
            <person name="Manson A.L."/>
            <person name="Straub T."/>
            <person name="Salamzade R."/>
            <person name="Saavedra J."/>
            <person name="Lebreton F."/>
            <person name="Prichula J."/>
            <person name="Schaufler K."/>
            <person name="Gaca A."/>
            <person name="Sgardioli B."/>
            <person name="Wagenaar J."/>
            <person name="Strong T."/>
        </authorList>
    </citation>
    <scope>NUCLEOTIDE SEQUENCE [LARGE SCALE GENOMIC DNA]</scope>
    <source>
        <strain evidence="12 13">665A</strain>
    </source>
</reference>
<evidence type="ECO:0000313" key="12">
    <source>
        <dbReference type="EMBL" id="MEO1769699.1"/>
    </source>
</evidence>
<feature type="domain" description="Tryptophan synthase beta chain-like PALP" evidence="11">
    <location>
        <begin position="10"/>
        <end position="294"/>
    </location>
</feature>
<comment type="pathway">
    <text evidence="2">Amino-acid biosynthesis; L-cysteine biosynthesis; L-cysteine from L-serine: step 2/2.</text>
</comment>
<comment type="cofactor">
    <cofactor evidence="1 10">
        <name>pyridoxal 5'-phosphate</name>
        <dbReference type="ChEBI" id="CHEBI:597326"/>
    </cofactor>
</comment>
<dbReference type="Proteomes" id="UP000664357">
    <property type="component" value="Unassembled WGS sequence"/>
</dbReference>
<keyword evidence="13" id="KW-1185">Reference proteome</keyword>
<dbReference type="CDD" id="cd01561">
    <property type="entry name" value="CBS_like"/>
    <property type="match status" value="1"/>
</dbReference>
<dbReference type="InterPro" id="IPR005859">
    <property type="entry name" value="CysK"/>
</dbReference>
<dbReference type="EC" id="2.5.1.47" evidence="4 10"/>
<dbReference type="InterPro" id="IPR050214">
    <property type="entry name" value="Cys_Synth/Cystath_Beta-Synth"/>
</dbReference>
<dbReference type="NCBIfam" id="TIGR01136">
    <property type="entry name" value="cysKM"/>
    <property type="match status" value="1"/>
</dbReference>
<dbReference type="PANTHER" id="PTHR10314">
    <property type="entry name" value="CYSTATHIONINE BETA-SYNTHASE"/>
    <property type="match status" value="1"/>
</dbReference>
<evidence type="ECO:0000256" key="4">
    <source>
        <dbReference type="ARBA" id="ARBA00012681"/>
    </source>
</evidence>
<evidence type="ECO:0000256" key="5">
    <source>
        <dbReference type="ARBA" id="ARBA00022605"/>
    </source>
</evidence>
<evidence type="ECO:0000259" key="11">
    <source>
        <dbReference type="Pfam" id="PF00291"/>
    </source>
</evidence>
<dbReference type="EMBL" id="JAFREL020000001">
    <property type="protein sequence ID" value="MEO1769699.1"/>
    <property type="molecule type" value="Genomic_DNA"/>
</dbReference>
<organism evidence="12 13">
    <name type="scientific">Candidatus Enterococcus ferrettii</name>
    <dbReference type="NCBI Taxonomy" id="2815324"/>
    <lineage>
        <taxon>Bacteria</taxon>
        <taxon>Bacillati</taxon>
        <taxon>Bacillota</taxon>
        <taxon>Bacilli</taxon>
        <taxon>Lactobacillales</taxon>
        <taxon>Enterococcaceae</taxon>
        <taxon>Enterococcus</taxon>
    </lineage>
</organism>
<accession>A0ABV0EM67</accession>
<dbReference type="InterPro" id="IPR036052">
    <property type="entry name" value="TrpB-like_PALP_sf"/>
</dbReference>
<keyword evidence="5 10" id="KW-0028">Amino-acid biosynthesis</keyword>
<dbReference type="InterPro" id="IPR001926">
    <property type="entry name" value="TrpB-like_PALP"/>
</dbReference>
<evidence type="ECO:0000256" key="2">
    <source>
        <dbReference type="ARBA" id="ARBA00004962"/>
    </source>
</evidence>
<dbReference type="PROSITE" id="PS00901">
    <property type="entry name" value="CYS_SYNTHASE"/>
    <property type="match status" value="1"/>
</dbReference>
<proteinExistence type="inferred from homology"/>
<evidence type="ECO:0000256" key="1">
    <source>
        <dbReference type="ARBA" id="ARBA00001933"/>
    </source>
</evidence>
<protein>
    <recommendedName>
        <fullName evidence="4 10">Cysteine synthase</fullName>
        <ecNumber evidence="4 10">2.5.1.47</ecNumber>
    </recommendedName>
</protein>
<dbReference type="InterPro" id="IPR001216">
    <property type="entry name" value="P-phosphate_BS"/>
</dbReference>
<comment type="similarity">
    <text evidence="3 10">Belongs to the cysteine synthase/cystathionine beta-synthase family.</text>
</comment>
<evidence type="ECO:0000313" key="13">
    <source>
        <dbReference type="Proteomes" id="UP000664357"/>
    </source>
</evidence>
<evidence type="ECO:0000256" key="8">
    <source>
        <dbReference type="ARBA" id="ARBA00023192"/>
    </source>
</evidence>
<gene>
    <name evidence="12" type="ORF">JZO67_001650</name>
</gene>
<dbReference type="InterPro" id="IPR005856">
    <property type="entry name" value="Cys_synth"/>
</dbReference>
<dbReference type="SUPFAM" id="SSF53686">
    <property type="entry name" value="Tryptophan synthase beta subunit-like PLP-dependent enzymes"/>
    <property type="match status" value="1"/>
</dbReference>
<comment type="catalytic activity">
    <reaction evidence="9 10">
        <text>O-acetyl-L-serine + hydrogen sulfide = L-cysteine + acetate</text>
        <dbReference type="Rhea" id="RHEA:14829"/>
        <dbReference type="ChEBI" id="CHEBI:29919"/>
        <dbReference type="ChEBI" id="CHEBI:30089"/>
        <dbReference type="ChEBI" id="CHEBI:35235"/>
        <dbReference type="ChEBI" id="CHEBI:58340"/>
        <dbReference type="EC" id="2.5.1.47"/>
    </reaction>
</comment>
<evidence type="ECO:0000256" key="9">
    <source>
        <dbReference type="ARBA" id="ARBA00047931"/>
    </source>
</evidence>
<name>A0ABV0EM67_9ENTE</name>
<evidence type="ECO:0000256" key="10">
    <source>
        <dbReference type="RuleBase" id="RU003985"/>
    </source>
</evidence>
<dbReference type="NCBIfam" id="TIGR01139">
    <property type="entry name" value="cysK"/>
    <property type="match status" value="1"/>
</dbReference>
<comment type="caution">
    <text evidence="12">The sequence shown here is derived from an EMBL/GenBank/DDBJ whole genome shotgun (WGS) entry which is preliminary data.</text>
</comment>
<keyword evidence="6 10" id="KW-0808">Transferase</keyword>
<evidence type="ECO:0000256" key="3">
    <source>
        <dbReference type="ARBA" id="ARBA00007103"/>
    </source>
</evidence>
<evidence type="ECO:0000256" key="6">
    <source>
        <dbReference type="ARBA" id="ARBA00022679"/>
    </source>
</evidence>